<organism evidence="1 2">
    <name type="scientific">Brevibacterium marinum</name>
    <dbReference type="NCBI Taxonomy" id="418643"/>
    <lineage>
        <taxon>Bacteria</taxon>
        <taxon>Bacillati</taxon>
        <taxon>Actinomycetota</taxon>
        <taxon>Actinomycetes</taxon>
        <taxon>Micrococcales</taxon>
        <taxon>Brevibacteriaceae</taxon>
        <taxon>Brevibacterium</taxon>
    </lineage>
</organism>
<comment type="caution">
    <text evidence="1">The sequence shown here is derived from an EMBL/GenBank/DDBJ whole genome shotgun (WGS) entry which is preliminary data.</text>
</comment>
<dbReference type="Proteomes" id="UP000576792">
    <property type="component" value="Unassembled WGS sequence"/>
</dbReference>
<proteinExistence type="predicted"/>
<evidence type="ECO:0008006" key="3">
    <source>
        <dbReference type="Google" id="ProtNLM"/>
    </source>
</evidence>
<reference evidence="1 2" key="1">
    <citation type="submission" date="2020-03" db="EMBL/GenBank/DDBJ databases">
        <title>Sequencing the genomes of 1000 actinobacteria strains.</title>
        <authorList>
            <person name="Klenk H.-P."/>
        </authorList>
    </citation>
    <scope>NUCLEOTIDE SEQUENCE [LARGE SCALE GENOMIC DNA]</scope>
    <source>
        <strain evidence="1 2">DSM 18964</strain>
    </source>
</reference>
<evidence type="ECO:0000313" key="2">
    <source>
        <dbReference type="Proteomes" id="UP000576792"/>
    </source>
</evidence>
<name>A0A846S5L9_9MICO</name>
<dbReference type="AlphaFoldDB" id="A0A846S5L9"/>
<protein>
    <recommendedName>
        <fullName evidence="3">DUF559 domain-containing protein</fullName>
    </recommendedName>
</protein>
<gene>
    <name evidence="1" type="ORF">BKA07_003358</name>
</gene>
<evidence type="ECO:0000313" key="1">
    <source>
        <dbReference type="EMBL" id="NJC58323.1"/>
    </source>
</evidence>
<dbReference type="EMBL" id="JAATJN010000001">
    <property type="protein sequence ID" value="NJC58323.1"/>
    <property type="molecule type" value="Genomic_DNA"/>
</dbReference>
<accession>A0A846S5L9</accession>
<keyword evidence="2" id="KW-1185">Reference proteome</keyword>
<dbReference type="RefSeq" id="WP_167952019.1">
    <property type="nucleotide sequence ID" value="NZ_BAAAPQ010000008.1"/>
</dbReference>
<sequence>MYNIVRNRELAANNIFSRTISSAIGCCLLKLTYGMYTIVARCQNPRHTKIMDLITDESWIRKVDEQTDTTGRRSFALLDTIEKVRVASYPLYRSDDTVCGVSAAYIHDLPLYRPPRGLIHVANPSRRWKSNDVSRTTRSIPAEDSVHIGKMVLTSPARTALDLIGQLGEPEAFAALEQVLRRAVFGSDANADNAARFGYPNNLGRLARANIDESFVPVLERLSKGHRRAERLLAFISPLSESYAESRCAYNLALLKITGFDQQVDVFDENRRIARVDFMHRDSKTIILVDGLTKYVDNGFTLMRKESGQYNRLVAMGYRIVRLSFAESVDLEAFATKLYGQAPWLRTATRR</sequence>